<name>M2ZFJ7_PSEFD</name>
<sequence length="241" mass="27683">MAEQQLKFSAISTLYRFNSGTYREAQTHVNTQRRRAGFLDLPPELRNIIYAQCLIEDPNIATFHVRLEGQRMHRSRWDMRWEEILNWSARPQLQPQLLRTCHQVCEEALPILYGSICFAFRGSEVLEFQRLIPRAIPYVRYVYIMDAINKADLKCSILAAHGFTNLERLEWNPMFLVMLNAAPHAANSKVFAPLIRNSRAARRLFGLGGLEDKFLETLACIGDPAGQCSAEVVAKLKELMD</sequence>
<dbReference type="GeneID" id="19341561"/>
<dbReference type="Pfam" id="PF24864">
    <property type="entry name" value="DUF7730"/>
    <property type="match status" value="1"/>
</dbReference>
<organism evidence="2 3">
    <name type="scientific">Pseudocercospora fijiensis (strain CIRAD86)</name>
    <name type="common">Black leaf streak disease fungus</name>
    <name type="synonym">Mycosphaerella fijiensis</name>
    <dbReference type="NCBI Taxonomy" id="383855"/>
    <lineage>
        <taxon>Eukaryota</taxon>
        <taxon>Fungi</taxon>
        <taxon>Dikarya</taxon>
        <taxon>Ascomycota</taxon>
        <taxon>Pezizomycotina</taxon>
        <taxon>Dothideomycetes</taxon>
        <taxon>Dothideomycetidae</taxon>
        <taxon>Mycosphaerellales</taxon>
        <taxon>Mycosphaerellaceae</taxon>
        <taxon>Pseudocercospora</taxon>
    </lineage>
</organism>
<dbReference type="VEuPathDB" id="FungiDB:MYCFIDRAFT_79165"/>
<feature type="domain" description="DUF7730" evidence="1">
    <location>
        <begin position="37"/>
        <end position="135"/>
    </location>
</feature>
<evidence type="ECO:0000313" key="3">
    <source>
        <dbReference type="Proteomes" id="UP000016932"/>
    </source>
</evidence>
<dbReference type="EMBL" id="KB446564">
    <property type="protein sequence ID" value="EME77914.1"/>
    <property type="molecule type" value="Genomic_DNA"/>
</dbReference>
<dbReference type="KEGG" id="pfj:MYCFIDRAFT_79165"/>
<protein>
    <recommendedName>
        <fullName evidence="1">DUF7730 domain-containing protein</fullName>
    </recommendedName>
</protein>
<dbReference type="eggNOG" id="ENOG502TB18">
    <property type="taxonomic scope" value="Eukaryota"/>
</dbReference>
<evidence type="ECO:0000313" key="2">
    <source>
        <dbReference type="EMBL" id="EME77914.1"/>
    </source>
</evidence>
<reference evidence="2 3" key="1">
    <citation type="journal article" date="2012" name="PLoS Pathog.">
        <title>Diverse lifestyles and strategies of plant pathogenesis encoded in the genomes of eighteen Dothideomycetes fungi.</title>
        <authorList>
            <person name="Ohm R.A."/>
            <person name="Feau N."/>
            <person name="Henrissat B."/>
            <person name="Schoch C.L."/>
            <person name="Horwitz B.A."/>
            <person name="Barry K.W."/>
            <person name="Condon B.J."/>
            <person name="Copeland A.C."/>
            <person name="Dhillon B."/>
            <person name="Glaser F."/>
            <person name="Hesse C.N."/>
            <person name="Kosti I."/>
            <person name="LaButti K."/>
            <person name="Lindquist E.A."/>
            <person name="Lucas S."/>
            <person name="Salamov A.A."/>
            <person name="Bradshaw R.E."/>
            <person name="Ciuffetti L."/>
            <person name="Hamelin R.C."/>
            <person name="Kema G.H.J."/>
            <person name="Lawrence C."/>
            <person name="Scott J.A."/>
            <person name="Spatafora J.W."/>
            <person name="Turgeon B.G."/>
            <person name="de Wit P.J.G.M."/>
            <person name="Zhong S."/>
            <person name="Goodwin S.B."/>
            <person name="Grigoriev I.V."/>
        </authorList>
    </citation>
    <scope>NUCLEOTIDE SEQUENCE [LARGE SCALE GENOMIC DNA]</scope>
    <source>
        <strain evidence="2 3">CIRAD86</strain>
    </source>
</reference>
<gene>
    <name evidence="2" type="ORF">MYCFIDRAFT_79165</name>
</gene>
<dbReference type="OrthoDB" id="3650371at2759"/>
<dbReference type="InterPro" id="IPR056632">
    <property type="entry name" value="DUF7730"/>
</dbReference>
<proteinExistence type="predicted"/>
<dbReference type="PANTHER" id="PTHR38790">
    <property type="entry name" value="2EXR DOMAIN-CONTAINING PROTEIN-RELATED"/>
    <property type="match status" value="1"/>
</dbReference>
<keyword evidence="3" id="KW-1185">Reference proteome</keyword>
<accession>M2ZFJ7</accession>
<evidence type="ECO:0000259" key="1">
    <source>
        <dbReference type="Pfam" id="PF24864"/>
    </source>
</evidence>
<dbReference type="Proteomes" id="UP000016932">
    <property type="component" value="Unassembled WGS sequence"/>
</dbReference>
<dbReference type="AlphaFoldDB" id="M2ZFJ7"/>
<dbReference type="HOGENOM" id="CLU_1152206_0_0_1"/>
<dbReference type="RefSeq" id="XP_007931659.1">
    <property type="nucleotide sequence ID" value="XM_007933468.1"/>
</dbReference>